<organism evidence="2 3">
    <name type="scientific">Longibaculum muris</name>
    <dbReference type="NCBI Taxonomy" id="1796628"/>
    <lineage>
        <taxon>Bacteria</taxon>
        <taxon>Bacillati</taxon>
        <taxon>Bacillota</taxon>
        <taxon>Erysipelotrichia</taxon>
        <taxon>Erysipelotrichales</taxon>
        <taxon>Coprobacillaceae</taxon>
        <taxon>Longibaculum</taxon>
    </lineage>
</organism>
<comment type="caution">
    <text evidence="2">The sequence shown here is derived from an EMBL/GenBank/DDBJ whole genome shotgun (WGS) entry which is preliminary data.</text>
</comment>
<dbReference type="Pfam" id="PF19700">
    <property type="entry name" value="DUF6198"/>
    <property type="match status" value="1"/>
</dbReference>
<keyword evidence="1" id="KW-0812">Transmembrane</keyword>
<dbReference type="EMBL" id="SMCQ01000014">
    <property type="protein sequence ID" value="TCV97914.1"/>
    <property type="molecule type" value="Genomic_DNA"/>
</dbReference>
<dbReference type="RefSeq" id="WP_066447046.1">
    <property type="nucleotide sequence ID" value="NZ_JANKBF010000004.1"/>
</dbReference>
<keyword evidence="1" id="KW-0472">Membrane</keyword>
<dbReference type="GeneID" id="98915819"/>
<dbReference type="Proteomes" id="UP000295515">
    <property type="component" value="Unassembled WGS sequence"/>
</dbReference>
<evidence type="ECO:0000256" key="1">
    <source>
        <dbReference type="SAM" id="Phobius"/>
    </source>
</evidence>
<feature type="transmembrane region" description="Helical" evidence="1">
    <location>
        <begin position="89"/>
        <end position="109"/>
    </location>
</feature>
<name>A0A4R3Z224_9FIRM</name>
<dbReference type="PANTHER" id="PTHR40078:SF1">
    <property type="entry name" value="INTEGRAL MEMBRANE PROTEIN"/>
    <property type="match status" value="1"/>
</dbReference>
<evidence type="ECO:0000313" key="3">
    <source>
        <dbReference type="Proteomes" id="UP000295515"/>
    </source>
</evidence>
<feature type="transmembrane region" description="Helical" evidence="1">
    <location>
        <begin position="168"/>
        <end position="185"/>
    </location>
</feature>
<accession>A0A4R3Z224</accession>
<reference evidence="2 3" key="1">
    <citation type="submission" date="2019-03" db="EMBL/GenBank/DDBJ databases">
        <title>Genomic Encyclopedia of Type Strains, Phase IV (KMG-IV): sequencing the most valuable type-strain genomes for metagenomic binning, comparative biology and taxonomic classification.</title>
        <authorList>
            <person name="Goeker M."/>
        </authorList>
    </citation>
    <scope>NUCLEOTIDE SEQUENCE [LARGE SCALE GENOMIC DNA]</scope>
    <source>
        <strain evidence="2 3">DSM 29487</strain>
    </source>
</reference>
<dbReference type="PANTHER" id="PTHR40078">
    <property type="entry name" value="INTEGRAL MEMBRANE PROTEIN-RELATED"/>
    <property type="match status" value="1"/>
</dbReference>
<dbReference type="AlphaFoldDB" id="A0A4R3Z224"/>
<keyword evidence="3" id="KW-1185">Reference proteome</keyword>
<feature type="transmembrane region" description="Helical" evidence="1">
    <location>
        <begin position="21"/>
        <end position="39"/>
    </location>
</feature>
<evidence type="ECO:0000313" key="2">
    <source>
        <dbReference type="EMBL" id="TCV97914.1"/>
    </source>
</evidence>
<feature type="transmembrane region" description="Helical" evidence="1">
    <location>
        <begin position="191"/>
        <end position="210"/>
    </location>
</feature>
<gene>
    <name evidence="2" type="ORF">EDD60_11482</name>
</gene>
<protein>
    <submittedName>
        <fullName evidence="2">Putative membrane protein YczE</fullName>
    </submittedName>
</protein>
<feature type="transmembrane region" description="Helical" evidence="1">
    <location>
        <begin position="51"/>
        <end position="77"/>
    </location>
</feature>
<feature type="transmembrane region" description="Helical" evidence="1">
    <location>
        <begin position="115"/>
        <end position="139"/>
    </location>
</feature>
<keyword evidence="1" id="KW-1133">Transmembrane helix</keyword>
<dbReference type="InterPro" id="IPR038750">
    <property type="entry name" value="YczE/YyaS-like"/>
</dbReference>
<sequence length="217" mass="24098">MDNKEITWKQSALQDITLKRVIYFLLGVNALSIGIVLNTKSQLGVGSITTLPYVFSFITSFTLGNAITLLYFIFVVIQTCLLKKIDYKILIQFPFSFLVGILIDFYDVLLNIKATYLFIQISLLIIATLLTALGVYLMLKGDIVLNPSDGIVQTIAQVFHQPFGRLKITFDLSTIALSCLLGLIFKGYIVGVGIGTVINAFCIGYCVSLYDKILKLE</sequence>
<proteinExistence type="predicted"/>